<dbReference type="OrthoDB" id="191673at2759"/>
<sequence length="317" mass="37139">MEITKPELQNFKINPEDVWKEFNCPKYVTHLCFKTTKLPKEIFDFDRKLKLDTHRILQKLDELISDPVTSDSVLRICRLLFDFLNEVGDDGYKIKDLPLIIKVLKFLAENVKTVKEYKIHLNRMLELCNIPPLLEKLSDNLILEDIMKHYFTLLGHLLIILPTEQQILKIHRILHSLLLKTKIKNIAAIKLEYCRKAVEKSELPIIIAELLRTSELKMYEKVLQLVFLLSSISYECCYKMIEANILTTLLIRMDLTFATQVHCKRPPDMLLIGNEYSDETIVLIINILWTLMKSFAFSNEKSINLKNNLIPTHCALW</sequence>
<keyword evidence="4" id="KW-0966">Cell projection</keyword>
<protein>
    <submittedName>
        <fullName evidence="4">Cilia- and flagella-associated protein 69</fullName>
    </submittedName>
</protein>
<evidence type="ECO:0000313" key="3">
    <source>
        <dbReference type="Proteomes" id="UP000005203"/>
    </source>
</evidence>
<organism evidence="2">
    <name type="scientific">Apis mellifera</name>
    <name type="common">Honeybee</name>
    <dbReference type="NCBI Taxonomy" id="7460"/>
    <lineage>
        <taxon>Eukaryota</taxon>
        <taxon>Metazoa</taxon>
        <taxon>Ecdysozoa</taxon>
        <taxon>Arthropoda</taxon>
        <taxon>Hexapoda</taxon>
        <taxon>Insecta</taxon>
        <taxon>Pterygota</taxon>
        <taxon>Neoptera</taxon>
        <taxon>Endopterygota</taxon>
        <taxon>Hymenoptera</taxon>
        <taxon>Apocrita</taxon>
        <taxon>Aculeata</taxon>
        <taxon>Apoidea</taxon>
        <taxon>Anthophila</taxon>
        <taxon>Apidae</taxon>
        <taxon>Apis</taxon>
    </lineage>
</organism>
<dbReference type="OMA" id="SISYECC"/>
<dbReference type="InterPro" id="IPR048733">
    <property type="entry name" value="CFA69_ARM_dom"/>
</dbReference>
<accession>A0A7M7SRY2</accession>
<reference evidence="4" key="2">
    <citation type="submission" date="2025-04" db="UniProtKB">
        <authorList>
            <consortium name="RefSeq"/>
        </authorList>
    </citation>
    <scope>IDENTIFICATION</scope>
    <source>
        <strain evidence="4">DH4</strain>
        <tissue evidence="4">Whole body</tissue>
    </source>
</reference>
<name>A0A7M7SRY2_APIME</name>
<feature type="domain" description="Cilia- and flagella-associated protein 69 ARM repeats" evidence="1">
    <location>
        <begin position="57"/>
        <end position="254"/>
    </location>
</feature>
<keyword evidence="3" id="KW-1185">Reference proteome</keyword>
<dbReference type="EnsemblMetazoa" id="XM_026445716">
    <property type="protein sequence ID" value="XP_026301501"/>
    <property type="gene ID" value="LOC100576590"/>
</dbReference>
<dbReference type="Proteomes" id="UP000005203">
    <property type="component" value="Linkage group LG16"/>
</dbReference>
<evidence type="ECO:0000259" key="1">
    <source>
        <dbReference type="Pfam" id="PF21049"/>
    </source>
</evidence>
<evidence type="ECO:0000313" key="4">
    <source>
        <dbReference type="RefSeq" id="XP_026301501.1"/>
    </source>
</evidence>
<dbReference type="AlphaFoldDB" id="A0A7M7SRY2"/>
<keyword evidence="4" id="KW-0282">Flagellum</keyword>
<dbReference type="Pfam" id="PF21049">
    <property type="entry name" value="CFA69_ARM_rpt"/>
    <property type="match status" value="1"/>
</dbReference>
<evidence type="ECO:0000313" key="2">
    <source>
        <dbReference type="EnsemblMetazoa" id="XP_026301501"/>
    </source>
</evidence>
<dbReference type="RefSeq" id="XP_026301501.1">
    <property type="nucleotide sequence ID" value="XM_026445716.1"/>
</dbReference>
<proteinExistence type="predicted"/>
<dbReference type="GeneID" id="100576590"/>
<gene>
    <name evidence="4" type="primary">LOC100576590</name>
</gene>
<dbReference type="KEGG" id="ame:100576590"/>
<accession>A0A8B8HBV0</accession>
<reference evidence="2" key="1">
    <citation type="submission" date="2021-01" db="UniProtKB">
        <authorList>
            <consortium name="EnsemblMetazoa"/>
        </authorList>
    </citation>
    <scope>IDENTIFICATION</scope>
    <source>
        <strain evidence="2">DH4</strain>
    </source>
</reference>
<keyword evidence="4" id="KW-0969">Cilium</keyword>